<accession>A0A7J5UL79</accession>
<dbReference type="Pfam" id="PF02653">
    <property type="entry name" value="BPD_transp_2"/>
    <property type="match status" value="1"/>
</dbReference>
<dbReference type="CDD" id="cd06581">
    <property type="entry name" value="TM_PBP1_LivM_like"/>
    <property type="match status" value="1"/>
</dbReference>
<evidence type="ECO:0000256" key="1">
    <source>
        <dbReference type="ARBA" id="ARBA00004651"/>
    </source>
</evidence>
<evidence type="ECO:0000256" key="5">
    <source>
        <dbReference type="ARBA" id="ARBA00023136"/>
    </source>
</evidence>
<feature type="transmembrane region" description="Helical" evidence="6">
    <location>
        <begin position="298"/>
        <end position="317"/>
    </location>
</feature>
<feature type="transmembrane region" description="Helical" evidence="6">
    <location>
        <begin position="125"/>
        <end position="142"/>
    </location>
</feature>
<organism evidence="7 8">
    <name type="scientific">Georgenia thermotolerans</name>
    <dbReference type="NCBI Taxonomy" id="527326"/>
    <lineage>
        <taxon>Bacteria</taxon>
        <taxon>Bacillati</taxon>
        <taxon>Actinomycetota</taxon>
        <taxon>Actinomycetes</taxon>
        <taxon>Micrococcales</taxon>
        <taxon>Bogoriellaceae</taxon>
        <taxon>Georgenia</taxon>
    </lineage>
</organism>
<comment type="caution">
    <text evidence="7">The sequence shown here is derived from an EMBL/GenBank/DDBJ whole genome shotgun (WGS) entry which is preliminary data.</text>
</comment>
<dbReference type="InterPro" id="IPR043428">
    <property type="entry name" value="LivM-like"/>
</dbReference>
<dbReference type="GO" id="GO:0005886">
    <property type="term" value="C:plasma membrane"/>
    <property type="evidence" value="ECO:0007669"/>
    <property type="project" value="UniProtKB-SubCell"/>
</dbReference>
<evidence type="ECO:0000313" key="7">
    <source>
        <dbReference type="EMBL" id="KAE8762643.1"/>
    </source>
</evidence>
<gene>
    <name evidence="7" type="ORF">GB883_18315</name>
</gene>
<sequence>MTQSAVLPESAVEAEARVARRPWQRWALLAVGLAVALTLPWVIYPPVAMDIACWALFAVALDILLGYGGLLSFGHAAFWGGSAYVTGLVALKVGVPFPLAVLAGALAAMALALPVGYLSVRRSGIYFAMVTLAFAQMVYFLANKRGDITGGENGLQSVPTSFFGIEAVETDSFYFYYAALPIIVAGLWFAWRVVHSPFGRVLVSIRDNAPRARALGYDVDKYKVAAFVISAGLAGLAGGLYAISHGFVSLQEVNWTTSGKVVLITVLGGIGTLWGGVVGAAIIITLEDQLASSGFEGIGIITGAVFVVVVLLFRRGVWGTARHLLARKRQ</sequence>
<feature type="transmembrane region" description="Helical" evidence="6">
    <location>
        <begin position="26"/>
        <end position="44"/>
    </location>
</feature>
<reference evidence="7 8" key="1">
    <citation type="submission" date="2019-10" db="EMBL/GenBank/DDBJ databases">
        <title>Georgenia wutianyii sp. nov. and Georgenia yuyongxinii sp. nov. isolated from plateau pika (Ochotona curzoniae) in the Qinghai-Tibet plateau of China.</title>
        <authorList>
            <person name="Tian Z."/>
        </authorList>
    </citation>
    <scope>NUCLEOTIDE SEQUENCE [LARGE SCALE GENOMIC DNA]</scope>
    <source>
        <strain evidence="7 8">DSM 21501</strain>
    </source>
</reference>
<proteinExistence type="predicted"/>
<dbReference type="GO" id="GO:0015658">
    <property type="term" value="F:branched-chain amino acid transmembrane transporter activity"/>
    <property type="evidence" value="ECO:0007669"/>
    <property type="project" value="InterPro"/>
</dbReference>
<feature type="transmembrane region" description="Helical" evidence="6">
    <location>
        <begin position="97"/>
        <end position="118"/>
    </location>
</feature>
<keyword evidence="3 6" id="KW-0812">Transmembrane</keyword>
<feature type="transmembrane region" description="Helical" evidence="6">
    <location>
        <begin position="263"/>
        <end position="286"/>
    </location>
</feature>
<evidence type="ECO:0000313" key="8">
    <source>
        <dbReference type="Proteomes" id="UP000451860"/>
    </source>
</evidence>
<keyword evidence="4 6" id="KW-1133">Transmembrane helix</keyword>
<dbReference type="EMBL" id="WHJE01000141">
    <property type="protein sequence ID" value="KAE8762643.1"/>
    <property type="molecule type" value="Genomic_DNA"/>
</dbReference>
<feature type="transmembrane region" description="Helical" evidence="6">
    <location>
        <begin position="173"/>
        <end position="191"/>
    </location>
</feature>
<dbReference type="Proteomes" id="UP000451860">
    <property type="component" value="Unassembled WGS sequence"/>
</dbReference>
<evidence type="ECO:0000256" key="3">
    <source>
        <dbReference type="ARBA" id="ARBA00022692"/>
    </source>
</evidence>
<evidence type="ECO:0000256" key="6">
    <source>
        <dbReference type="SAM" id="Phobius"/>
    </source>
</evidence>
<name>A0A7J5UL79_9MICO</name>
<dbReference type="InterPro" id="IPR001851">
    <property type="entry name" value="ABC_transp_permease"/>
</dbReference>
<feature type="transmembrane region" description="Helical" evidence="6">
    <location>
        <begin position="224"/>
        <end position="243"/>
    </location>
</feature>
<evidence type="ECO:0000256" key="4">
    <source>
        <dbReference type="ARBA" id="ARBA00022989"/>
    </source>
</evidence>
<protein>
    <submittedName>
        <fullName evidence="7">Branched-chain amino acid ABC transporter permease</fullName>
    </submittedName>
</protein>
<dbReference type="OrthoDB" id="9814461at2"/>
<feature type="transmembrane region" description="Helical" evidence="6">
    <location>
        <begin position="51"/>
        <end position="77"/>
    </location>
</feature>
<dbReference type="AlphaFoldDB" id="A0A7J5UL79"/>
<dbReference type="PANTHER" id="PTHR30482:SF17">
    <property type="entry name" value="ABC TRANSPORTER ATP-BINDING PROTEIN"/>
    <property type="match status" value="1"/>
</dbReference>
<keyword evidence="5 6" id="KW-0472">Membrane</keyword>
<dbReference type="RefSeq" id="WP_152202088.1">
    <property type="nucleotide sequence ID" value="NZ_VUKF01000010.1"/>
</dbReference>
<comment type="subcellular location">
    <subcellularLocation>
        <location evidence="1">Cell membrane</location>
        <topology evidence="1">Multi-pass membrane protein</topology>
    </subcellularLocation>
</comment>
<dbReference type="PANTHER" id="PTHR30482">
    <property type="entry name" value="HIGH-AFFINITY BRANCHED-CHAIN AMINO ACID TRANSPORT SYSTEM PERMEASE"/>
    <property type="match status" value="1"/>
</dbReference>
<keyword evidence="8" id="KW-1185">Reference proteome</keyword>
<keyword evidence="2" id="KW-1003">Cell membrane</keyword>
<evidence type="ECO:0000256" key="2">
    <source>
        <dbReference type="ARBA" id="ARBA00022475"/>
    </source>
</evidence>